<sequence>MAYSHKSSSSSSPQLVLQPRQYAARGFEVIPLHQMLEEEGLPFYNIEDYYPVQIGQVIKDRYQVVAKLGYGGSSTVWLARDLTEERKYWVLKVYVNTLKHNQELRVYEHLSSVESDYPGRGYVRRFEEWFKLDGPHGKHDVVVMAPLGMSLRTLQGMQPTHAFQPMLVKSAISQVLLGIVYLHEAGVIHTDLHSDNLLVALTSDNILSKVEEEEILHPSARKRINDTIIYVSRYMLGGAGVLTICDLGQAMIGAEHRGIAMPTQYRAPEVILGMPWGNAVDLWSVGLLAWDLLEPKPLFRVFDDENPELNEAHHLAAMTALLGPPPLDFLKAGEKAGKYWTVDGEWKGPVPLPPKTSFESLVTTLTGEEKELFIDLIQRLLSWDPQERLSALVVYFHVWLRGREAAENIDSNTQ</sequence>
<dbReference type="GO" id="GO:0043484">
    <property type="term" value="P:regulation of RNA splicing"/>
    <property type="evidence" value="ECO:0007669"/>
    <property type="project" value="TreeGrafter"/>
</dbReference>
<keyword evidence="9" id="KW-1185">Reference proteome</keyword>
<dbReference type="PROSITE" id="PS50011">
    <property type="entry name" value="PROTEIN_KINASE_DOM"/>
    <property type="match status" value="1"/>
</dbReference>
<evidence type="ECO:0000313" key="8">
    <source>
        <dbReference type="EMBL" id="KAH7306037.1"/>
    </source>
</evidence>
<reference evidence="8" key="1">
    <citation type="journal article" date="2021" name="Nat. Commun.">
        <title>Genetic determinants of endophytism in the Arabidopsis root mycobiome.</title>
        <authorList>
            <person name="Mesny F."/>
            <person name="Miyauchi S."/>
            <person name="Thiergart T."/>
            <person name="Pickel B."/>
            <person name="Atanasova L."/>
            <person name="Karlsson M."/>
            <person name="Huettel B."/>
            <person name="Barry K.W."/>
            <person name="Haridas S."/>
            <person name="Chen C."/>
            <person name="Bauer D."/>
            <person name="Andreopoulos W."/>
            <person name="Pangilinan J."/>
            <person name="LaButti K."/>
            <person name="Riley R."/>
            <person name="Lipzen A."/>
            <person name="Clum A."/>
            <person name="Drula E."/>
            <person name="Henrissat B."/>
            <person name="Kohler A."/>
            <person name="Grigoriev I.V."/>
            <person name="Martin F.M."/>
            <person name="Hacquard S."/>
        </authorList>
    </citation>
    <scope>NUCLEOTIDE SEQUENCE</scope>
    <source>
        <strain evidence="8">MPI-CAGE-CH-0235</strain>
    </source>
</reference>
<proteinExistence type="predicted"/>
<dbReference type="Proteomes" id="UP000813444">
    <property type="component" value="Unassembled WGS sequence"/>
</dbReference>
<comment type="caution">
    <text evidence="8">The sequence shown here is derived from an EMBL/GenBank/DDBJ whole genome shotgun (WGS) entry which is preliminary data.</text>
</comment>
<keyword evidence="2" id="KW-0808">Transferase</keyword>
<name>A0A8K0WMH1_9HYPO</name>
<keyword evidence="3 6" id="KW-0547">Nucleotide-binding</keyword>
<dbReference type="Gene3D" id="3.30.200.20">
    <property type="entry name" value="Phosphorylase Kinase, domain 1"/>
    <property type="match status" value="1"/>
</dbReference>
<dbReference type="Gene3D" id="1.10.510.10">
    <property type="entry name" value="Transferase(Phosphotransferase) domain 1"/>
    <property type="match status" value="1"/>
</dbReference>
<protein>
    <submittedName>
        <fullName evidence="8">Kinase-like protein</fullName>
    </submittedName>
</protein>
<feature type="domain" description="Protein kinase" evidence="7">
    <location>
        <begin position="62"/>
        <end position="400"/>
    </location>
</feature>
<dbReference type="InterPro" id="IPR011009">
    <property type="entry name" value="Kinase-like_dom_sf"/>
</dbReference>
<dbReference type="EMBL" id="JAGPNK010000017">
    <property type="protein sequence ID" value="KAH7306037.1"/>
    <property type="molecule type" value="Genomic_DNA"/>
</dbReference>
<dbReference type="InterPro" id="IPR051175">
    <property type="entry name" value="CLK_kinases"/>
</dbReference>
<keyword evidence="5 6" id="KW-0067">ATP-binding</keyword>
<dbReference type="AlphaFoldDB" id="A0A8K0WMH1"/>
<dbReference type="OrthoDB" id="5979581at2759"/>
<evidence type="ECO:0000256" key="3">
    <source>
        <dbReference type="ARBA" id="ARBA00022741"/>
    </source>
</evidence>
<evidence type="ECO:0000256" key="2">
    <source>
        <dbReference type="ARBA" id="ARBA00022679"/>
    </source>
</evidence>
<dbReference type="GO" id="GO:0004674">
    <property type="term" value="F:protein serine/threonine kinase activity"/>
    <property type="evidence" value="ECO:0007669"/>
    <property type="project" value="UniProtKB-KW"/>
</dbReference>
<dbReference type="SMART" id="SM00220">
    <property type="entry name" value="S_TKc"/>
    <property type="match status" value="1"/>
</dbReference>
<dbReference type="GO" id="GO:0005524">
    <property type="term" value="F:ATP binding"/>
    <property type="evidence" value="ECO:0007669"/>
    <property type="project" value="UniProtKB-UniRule"/>
</dbReference>
<evidence type="ECO:0000256" key="4">
    <source>
        <dbReference type="ARBA" id="ARBA00022777"/>
    </source>
</evidence>
<dbReference type="PANTHER" id="PTHR45646:SF11">
    <property type="entry name" value="SERINE_THREONINE-PROTEIN KINASE DOA"/>
    <property type="match status" value="1"/>
</dbReference>
<dbReference type="PANTHER" id="PTHR45646">
    <property type="entry name" value="SERINE/THREONINE-PROTEIN KINASE DOA-RELATED"/>
    <property type="match status" value="1"/>
</dbReference>
<evidence type="ECO:0000259" key="7">
    <source>
        <dbReference type="PROSITE" id="PS50011"/>
    </source>
</evidence>
<keyword evidence="1" id="KW-0723">Serine/threonine-protein kinase</keyword>
<evidence type="ECO:0000313" key="9">
    <source>
        <dbReference type="Proteomes" id="UP000813444"/>
    </source>
</evidence>
<dbReference type="InterPro" id="IPR000719">
    <property type="entry name" value="Prot_kinase_dom"/>
</dbReference>
<dbReference type="Pfam" id="PF00069">
    <property type="entry name" value="Pkinase"/>
    <property type="match status" value="1"/>
</dbReference>
<evidence type="ECO:0000256" key="1">
    <source>
        <dbReference type="ARBA" id="ARBA00022527"/>
    </source>
</evidence>
<evidence type="ECO:0000256" key="6">
    <source>
        <dbReference type="PROSITE-ProRule" id="PRU10141"/>
    </source>
</evidence>
<dbReference type="GO" id="GO:0005634">
    <property type="term" value="C:nucleus"/>
    <property type="evidence" value="ECO:0007669"/>
    <property type="project" value="TreeGrafter"/>
</dbReference>
<organism evidence="8 9">
    <name type="scientific">Stachybotrys elegans</name>
    <dbReference type="NCBI Taxonomy" id="80388"/>
    <lineage>
        <taxon>Eukaryota</taxon>
        <taxon>Fungi</taxon>
        <taxon>Dikarya</taxon>
        <taxon>Ascomycota</taxon>
        <taxon>Pezizomycotina</taxon>
        <taxon>Sordariomycetes</taxon>
        <taxon>Hypocreomycetidae</taxon>
        <taxon>Hypocreales</taxon>
        <taxon>Stachybotryaceae</taxon>
        <taxon>Stachybotrys</taxon>
    </lineage>
</organism>
<dbReference type="InterPro" id="IPR017441">
    <property type="entry name" value="Protein_kinase_ATP_BS"/>
</dbReference>
<feature type="binding site" evidence="6">
    <location>
        <position position="92"/>
    </location>
    <ligand>
        <name>ATP</name>
        <dbReference type="ChEBI" id="CHEBI:30616"/>
    </ligand>
</feature>
<keyword evidence="4 8" id="KW-0418">Kinase</keyword>
<dbReference type="SUPFAM" id="SSF56112">
    <property type="entry name" value="Protein kinase-like (PK-like)"/>
    <property type="match status" value="1"/>
</dbReference>
<gene>
    <name evidence="8" type="ORF">B0I35DRAFT_413812</name>
</gene>
<evidence type="ECO:0000256" key="5">
    <source>
        <dbReference type="ARBA" id="ARBA00022840"/>
    </source>
</evidence>
<dbReference type="PROSITE" id="PS00107">
    <property type="entry name" value="PROTEIN_KINASE_ATP"/>
    <property type="match status" value="1"/>
</dbReference>
<accession>A0A8K0WMH1</accession>